<proteinExistence type="predicted"/>
<dbReference type="WBParaSite" id="nRc.2.0.1.t08619-RA">
    <property type="protein sequence ID" value="nRc.2.0.1.t08619-RA"/>
    <property type="gene ID" value="nRc.2.0.1.g08619"/>
</dbReference>
<evidence type="ECO:0000313" key="2">
    <source>
        <dbReference type="Proteomes" id="UP000887565"/>
    </source>
</evidence>
<dbReference type="Proteomes" id="UP000887565">
    <property type="component" value="Unplaced"/>
</dbReference>
<dbReference type="Pfam" id="PF00946">
    <property type="entry name" value="Mononeg_RNA_pol"/>
    <property type="match status" value="1"/>
</dbReference>
<dbReference type="GO" id="GO:0003968">
    <property type="term" value="F:RNA-directed RNA polymerase activity"/>
    <property type="evidence" value="ECO:0007669"/>
    <property type="project" value="InterPro"/>
</dbReference>
<reference evidence="3" key="1">
    <citation type="submission" date="2022-11" db="UniProtKB">
        <authorList>
            <consortium name="WormBaseParasite"/>
        </authorList>
    </citation>
    <scope>IDENTIFICATION</scope>
</reference>
<feature type="domain" description="RdRp catalytic" evidence="1">
    <location>
        <begin position="1"/>
        <end position="185"/>
    </location>
</feature>
<name>A0A915I5F3_ROMCU</name>
<evidence type="ECO:0000259" key="1">
    <source>
        <dbReference type="PROSITE" id="PS50526"/>
    </source>
</evidence>
<protein>
    <submittedName>
        <fullName evidence="3">RdRp catalytic domain-containing protein</fullName>
    </submittedName>
</protein>
<dbReference type="AlphaFoldDB" id="A0A915I5F3"/>
<keyword evidence="2" id="KW-1185">Reference proteome</keyword>
<dbReference type="GO" id="GO:0004482">
    <property type="term" value="F:mRNA 5'-cap (guanine-N7-)-methyltransferase activity"/>
    <property type="evidence" value="ECO:0007669"/>
    <property type="project" value="InterPro"/>
</dbReference>
<evidence type="ECO:0000313" key="3">
    <source>
        <dbReference type="WBParaSite" id="nRc.2.0.1.t08619-RA"/>
    </source>
</evidence>
<dbReference type="PROSITE" id="PS50526">
    <property type="entry name" value="RDRP_SSRNA_NEG_NONSEG"/>
    <property type="match status" value="1"/>
</dbReference>
<sequence length="338" mass="38507">MWANNNFVTKFLATAFEDGTNEQLVDPVINQQTLQLLLDSGFWHFMVSEQMQLNFTINVKVVNGWTMWMFVIILGDNAWVNHLGRVEGLRQKGWTIVMLCGIHMVLDNYRINFTVLGQGDNQVIVMELPLRCDAGDTEKEEKERNHLIKRDLIDTFAELGLRIKSEETWCSSTSFAYGKCLFGEGRPLPMVLKKIARMFVLADEKYPSLETALASILANAEAASNSDYSCLIPMLMGYIESAHCIQMHLKWSPLCQRGLKLDSICQQDLVITSTKEDKQYSARRSLVSYSTCKSLFTTHLDDFIREVLENTVGNRCNGSSPSRISKSRRSFWTAMQTL</sequence>
<dbReference type="GO" id="GO:0005524">
    <property type="term" value="F:ATP binding"/>
    <property type="evidence" value="ECO:0007669"/>
    <property type="project" value="InterPro"/>
</dbReference>
<organism evidence="2 3">
    <name type="scientific">Romanomermis culicivorax</name>
    <name type="common">Nematode worm</name>
    <dbReference type="NCBI Taxonomy" id="13658"/>
    <lineage>
        <taxon>Eukaryota</taxon>
        <taxon>Metazoa</taxon>
        <taxon>Ecdysozoa</taxon>
        <taxon>Nematoda</taxon>
        <taxon>Enoplea</taxon>
        <taxon>Dorylaimia</taxon>
        <taxon>Mermithida</taxon>
        <taxon>Mermithoidea</taxon>
        <taxon>Mermithidae</taxon>
        <taxon>Romanomermis</taxon>
    </lineage>
</organism>
<accession>A0A915I5F3</accession>
<dbReference type="InterPro" id="IPR014023">
    <property type="entry name" value="Mononeg_RNA_pol_cat"/>
</dbReference>